<reference evidence="1 2" key="1">
    <citation type="submission" date="2019-06" db="EMBL/GenBank/DDBJ databases">
        <title>A chromosome-scale genome assembly of the European perch, Perca fluviatilis.</title>
        <authorList>
            <person name="Roques C."/>
            <person name="Zahm M."/>
            <person name="Cabau C."/>
            <person name="Klopp C."/>
            <person name="Bouchez O."/>
            <person name="Donnadieu C."/>
            <person name="Kuhl H."/>
            <person name="Gislard M."/>
            <person name="Guendouz S."/>
            <person name="Journot L."/>
            <person name="Haffray P."/>
            <person name="Bestin A."/>
            <person name="Morvezen R."/>
            <person name="Feron R."/>
            <person name="Wen M."/>
            <person name="Jouanno E."/>
            <person name="Herpin A."/>
            <person name="Schartl M."/>
            <person name="Postlethwait J."/>
            <person name="Schaerlinger B."/>
            <person name="Chardard D."/>
            <person name="Lecocq T."/>
            <person name="Poncet C."/>
            <person name="Jaffrelo L."/>
            <person name="Lampietro C."/>
            <person name="Guiguen Y."/>
        </authorList>
    </citation>
    <scope>NUCLEOTIDE SEQUENCE [LARGE SCALE GENOMIC DNA]</scope>
    <source>
        <tissue evidence="1">Blood</tissue>
    </source>
</reference>
<organism evidence="1 2">
    <name type="scientific">Perca fluviatilis</name>
    <name type="common">European perch</name>
    <dbReference type="NCBI Taxonomy" id="8168"/>
    <lineage>
        <taxon>Eukaryota</taxon>
        <taxon>Metazoa</taxon>
        <taxon>Chordata</taxon>
        <taxon>Craniata</taxon>
        <taxon>Vertebrata</taxon>
        <taxon>Euteleostomi</taxon>
        <taxon>Actinopterygii</taxon>
        <taxon>Neopterygii</taxon>
        <taxon>Teleostei</taxon>
        <taxon>Neoteleostei</taxon>
        <taxon>Acanthomorphata</taxon>
        <taxon>Eupercaria</taxon>
        <taxon>Perciformes</taxon>
        <taxon>Percoidei</taxon>
        <taxon>Percidae</taxon>
        <taxon>Percinae</taxon>
        <taxon>Perca</taxon>
    </lineage>
</organism>
<evidence type="ECO:0000313" key="2">
    <source>
        <dbReference type="Proteomes" id="UP000465112"/>
    </source>
</evidence>
<dbReference type="AlphaFoldDB" id="A0A6A5ENC0"/>
<protein>
    <submittedName>
        <fullName evidence="1">Uncharacterized protein</fullName>
    </submittedName>
</protein>
<dbReference type="EMBL" id="VHII01000017">
    <property type="protein sequence ID" value="KAF1377394.1"/>
    <property type="molecule type" value="Genomic_DNA"/>
</dbReference>
<dbReference type="Proteomes" id="UP000465112">
    <property type="component" value="Chromosome 17"/>
</dbReference>
<sequence>MPSIGSPVTRVGSHKSVANYKSGLRGWSRPTLQHVCSLISSHTPDTTTSSVPLHRQKGRFYSNKTKYIT</sequence>
<proteinExistence type="predicted"/>
<keyword evidence="2" id="KW-1185">Reference proteome</keyword>
<comment type="caution">
    <text evidence="1">The sequence shown here is derived from an EMBL/GenBank/DDBJ whole genome shotgun (WGS) entry which is preliminary data.</text>
</comment>
<evidence type="ECO:0000313" key="1">
    <source>
        <dbReference type="EMBL" id="KAF1377394.1"/>
    </source>
</evidence>
<gene>
    <name evidence="1" type="ORF">PFLUV_G00200370</name>
</gene>
<accession>A0A6A5ENC0</accession>
<name>A0A6A5ENC0_PERFL</name>